<name>A0A538TBQ6_UNCEI</name>
<dbReference type="AlphaFoldDB" id="A0A538TBQ6"/>
<dbReference type="SUPFAM" id="SSF53756">
    <property type="entry name" value="UDP-Glycosyltransferase/glycogen phosphorylase"/>
    <property type="match status" value="1"/>
</dbReference>
<organism evidence="1 2">
    <name type="scientific">Eiseniibacteriota bacterium</name>
    <dbReference type="NCBI Taxonomy" id="2212470"/>
    <lineage>
        <taxon>Bacteria</taxon>
        <taxon>Candidatus Eiseniibacteriota</taxon>
    </lineage>
</organism>
<evidence type="ECO:0000313" key="2">
    <source>
        <dbReference type="Proteomes" id="UP000317716"/>
    </source>
</evidence>
<feature type="non-terminal residue" evidence="1">
    <location>
        <position position="70"/>
    </location>
</feature>
<dbReference type="Proteomes" id="UP000317716">
    <property type="component" value="Unassembled WGS sequence"/>
</dbReference>
<evidence type="ECO:0000313" key="1">
    <source>
        <dbReference type="EMBL" id="TMQ60974.1"/>
    </source>
</evidence>
<comment type="caution">
    <text evidence="1">The sequence shown here is derived from an EMBL/GenBank/DDBJ whole genome shotgun (WGS) entry which is preliminary data.</text>
</comment>
<evidence type="ECO:0008006" key="3">
    <source>
        <dbReference type="Google" id="ProtNLM"/>
    </source>
</evidence>
<dbReference type="EMBL" id="VBOS01000001">
    <property type="protein sequence ID" value="TMQ60974.1"/>
    <property type="molecule type" value="Genomic_DNA"/>
</dbReference>
<proteinExistence type="predicted"/>
<protein>
    <recommendedName>
        <fullName evidence="3">Glycosyltransferase family 9 protein</fullName>
    </recommendedName>
</protein>
<dbReference type="Gene3D" id="3.40.50.2000">
    <property type="entry name" value="Glycogen Phosphorylase B"/>
    <property type="match status" value="1"/>
</dbReference>
<gene>
    <name evidence="1" type="ORF">E6K72_00005</name>
</gene>
<accession>A0A538TBQ6</accession>
<reference evidence="1 2" key="1">
    <citation type="journal article" date="2019" name="Nat. Microbiol.">
        <title>Mediterranean grassland soil C-N compound turnover is dependent on rainfall and depth, and is mediated by genomically divergent microorganisms.</title>
        <authorList>
            <person name="Diamond S."/>
            <person name="Andeer P.F."/>
            <person name="Li Z."/>
            <person name="Crits-Christoph A."/>
            <person name="Burstein D."/>
            <person name="Anantharaman K."/>
            <person name="Lane K.R."/>
            <person name="Thomas B.C."/>
            <person name="Pan C."/>
            <person name="Northen T.R."/>
            <person name="Banfield J.F."/>
        </authorList>
    </citation>
    <scope>NUCLEOTIDE SEQUENCE [LARGE SCALE GENOMIC DNA]</scope>
    <source>
        <strain evidence="1">WS_2</strain>
    </source>
</reference>
<sequence>MDGPARSLRAVARRNPDVMGRRIRPVHVPAGGFRRIAVLRLSSLGDVILTLPVVRALYRAFPAARIDYWT</sequence>